<dbReference type="InterPro" id="IPR003115">
    <property type="entry name" value="ParB_N"/>
</dbReference>
<keyword evidence="3" id="KW-1185">Reference proteome</keyword>
<proteinExistence type="predicted"/>
<dbReference type="PANTHER" id="PTHR33375">
    <property type="entry name" value="CHROMOSOME-PARTITIONING PROTEIN PARB-RELATED"/>
    <property type="match status" value="1"/>
</dbReference>
<sequence length="126" mass="14311">MLEDLVVYESPERPGYYHLVFDERRYRASGIAGLTEVPVRIIDEPEPKKILKLQLIENKHHEELNPIEEVEGALALLSAELEKPVEAVIALLKQMDHDVRRASYNVIGQPMGEAIIKILEGLNIKC</sequence>
<organism evidence="2 3">
    <name type="scientific">Trichocoleus desertorum GB2-A4</name>
    <dbReference type="NCBI Taxonomy" id="2933944"/>
    <lineage>
        <taxon>Bacteria</taxon>
        <taxon>Bacillati</taxon>
        <taxon>Cyanobacteriota</taxon>
        <taxon>Cyanophyceae</taxon>
        <taxon>Leptolyngbyales</taxon>
        <taxon>Trichocoleusaceae</taxon>
        <taxon>Trichocoleus</taxon>
    </lineage>
</organism>
<dbReference type="Proteomes" id="UP001464891">
    <property type="component" value="Unassembled WGS sequence"/>
</dbReference>
<protein>
    <submittedName>
        <fullName evidence="2">ParB N-terminal domain-containing protein</fullName>
    </submittedName>
</protein>
<evidence type="ECO:0000259" key="1">
    <source>
        <dbReference type="Pfam" id="PF02195"/>
    </source>
</evidence>
<evidence type="ECO:0000313" key="2">
    <source>
        <dbReference type="EMBL" id="MEP0820264.1"/>
    </source>
</evidence>
<dbReference type="InterPro" id="IPR050336">
    <property type="entry name" value="Chromosome_partition/occlusion"/>
</dbReference>
<dbReference type="EMBL" id="JAMPKM010000023">
    <property type="protein sequence ID" value="MEP0820264.1"/>
    <property type="molecule type" value="Genomic_DNA"/>
</dbReference>
<feature type="domain" description="ParB-like N-terminal" evidence="1">
    <location>
        <begin position="2"/>
        <end position="58"/>
    </location>
</feature>
<dbReference type="PANTHER" id="PTHR33375:SF7">
    <property type="entry name" value="CHROMOSOME 2-PARTITIONING PROTEIN PARB-RELATED"/>
    <property type="match status" value="1"/>
</dbReference>
<dbReference type="RefSeq" id="WP_190443226.1">
    <property type="nucleotide sequence ID" value="NZ_JAMPKM010000023.1"/>
</dbReference>
<evidence type="ECO:0000313" key="3">
    <source>
        <dbReference type="Proteomes" id="UP001464891"/>
    </source>
</evidence>
<gene>
    <name evidence="2" type="ORF">NC998_24505</name>
</gene>
<comment type="caution">
    <text evidence="2">The sequence shown here is derived from an EMBL/GenBank/DDBJ whole genome shotgun (WGS) entry which is preliminary data.</text>
</comment>
<dbReference type="InterPro" id="IPR036086">
    <property type="entry name" value="ParB/Sulfiredoxin_sf"/>
</dbReference>
<reference evidence="2 3" key="1">
    <citation type="submission" date="2022-04" db="EMBL/GenBank/DDBJ databases">
        <title>Positive selection, recombination, and allopatry shape intraspecific diversity of widespread and dominant cyanobacteria.</title>
        <authorList>
            <person name="Wei J."/>
            <person name="Shu W."/>
            <person name="Hu C."/>
        </authorList>
    </citation>
    <scope>NUCLEOTIDE SEQUENCE [LARGE SCALE GENOMIC DNA]</scope>
    <source>
        <strain evidence="2 3">GB2-A4</strain>
    </source>
</reference>
<dbReference type="Pfam" id="PF02195">
    <property type="entry name" value="ParB_N"/>
    <property type="match status" value="1"/>
</dbReference>
<name>A0ABV0JF57_9CYAN</name>
<dbReference type="Gene3D" id="3.90.1530.30">
    <property type="match status" value="1"/>
</dbReference>
<accession>A0ABV0JF57</accession>
<dbReference type="SUPFAM" id="SSF110849">
    <property type="entry name" value="ParB/Sulfiredoxin"/>
    <property type="match status" value="1"/>
</dbReference>